<name>A0ABT3JS17_9XANT</name>
<gene>
    <name evidence="2" type="ORF">OK345_01680</name>
</gene>
<keyword evidence="1" id="KW-0812">Transmembrane</keyword>
<feature type="transmembrane region" description="Helical" evidence="1">
    <location>
        <begin position="25"/>
        <end position="44"/>
    </location>
</feature>
<accession>A0ABT3JS17</accession>
<proteinExistence type="predicted"/>
<evidence type="ECO:0008006" key="4">
    <source>
        <dbReference type="Google" id="ProtNLM"/>
    </source>
</evidence>
<keyword evidence="3" id="KW-1185">Reference proteome</keyword>
<keyword evidence="1" id="KW-0472">Membrane</keyword>
<dbReference type="EMBL" id="JAPCHY010000001">
    <property type="protein sequence ID" value="MCW4471220.1"/>
    <property type="molecule type" value="Genomic_DNA"/>
</dbReference>
<feature type="transmembrane region" description="Helical" evidence="1">
    <location>
        <begin position="127"/>
        <end position="149"/>
    </location>
</feature>
<protein>
    <recommendedName>
        <fullName evidence="4">DUF2178 domain-containing protein</fullName>
    </recommendedName>
</protein>
<organism evidence="2 3">
    <name type="scientific">Xanthomonas chitinilytica</name>
    <dbReference type="NCBI Taxonomy" id="2989819"/>
    <lineage>
        <taxon>Bacteria</taxon>
        <taxon>Pseudomonadati</taxon>
        <taxon>Pseudomonadota</taxon>
        <taxon>Gammaproteobacteria</taxon>
        <taxon>Lysobacterales</taxon>
        <taxon>Lysobacteraceae</taxon>
        <taxon>Xanthomonas</taxon>
    </lineage>
</organism>
<dbReference type="RefSeq" id="WP_265126160.1">
    <property type="nucleotide sequence ID" value="NZ_JAPCHY010000001.1"/>
</dbReference>
<feature type="transmembrane region" description="Helical" evidence="1">
    <location>
        <begin position="50"/>
        <end position="66"/>
    </location>
</feature>
<evidence type="ECO:0000256" key="1">
    <source>
        <dbReference type="SAM" id="Phobius"/>
    </source>
</evidence>
<feature type="transmembrane region" description="Helical" evidence="1">
    <location>
        <begin position="99"/>
        <end position="121"/>
    </location>
</feature>
<reference evidence="2 3" key="1">
    <citation type="submission" date="2022-10" db="EMBL/GenBank/DDBJ databases">
        <title>Xanthomonas sp. H13-6.</title>
        <authorList>
            <person name="Liu X."/>
            <person name="Deng Z."/>
            <person name="Jiang Y."/>
            <person name="Yu T."/>
            <person name="Ai J."/>
        </authorList>
    </citation>
    <scope>NUCLEOTIDE SEQUENCE [LARGE SCALE GENOMIC DNA]</scope>
    <source>
        <strain evidence="2 3">H13-6</strain>
    </source>
</reference>
<comment type="caution">
    <text evidence="2">The sequence shown here is derived from an EMBL/GenBank/DDBJ whole genome shotgun (WGS) entry which is preliminary data.</text>
</comment>
<dbReference type="Proteomes" id="UP001209922">
    <property type="component" value="Unassembled WGS sequence"/>
</dbReference>
<sequence length="156" mass="16675">MNSSMREGRKMPPERGMAAPFGERFAWSMASGMAGLGLFTLVAVVWQGSLFPLLAVVVVLPLSHGFRRRALFDARRHRGVLEDERDAAILAAGDRAFRLAASTLGMGLALALLVPAVRAWLLAAPATLTGMLLLGLIAANAAAHVAVALRYRRDGR</sequence>
<evidence type="ECO:0000313" key="3">
    <source>
        <dbReference type="Proteomes" id="UP001209922"/>
    </source>
</evidence>
<keyword evidence="1" id="KW-1133">Transmembrane helix</keyword>
<evidence type="ECO:0000313" key="2">
    <source>
        <dbReference type="EMBL" id="MCW4471220.1"/>
    </source>
</evidence>